<protein>
    <submittedName>
        <fullName evidence="2">Uncharacterized protein (DUF736 family)</fullName>
    </submittedName>
</protein>
<organism evidence="2 3">
    <name type="scientific">Oceanibaculum indicum</name>
    <dbReference type="NCBI Taxonomy" id="526216"/>
    <lineage>
        <taxon>Bacteria</taxon>
        <taxon>Pseudomonadati</taxon>
        <taxon>Pseudomonadota</taxon>
        <taxon>Alphaproteobacteria</taxon>
        <taxon>Rhodospirillales</taxon>
        <taxon>Oceanibaculaceae</taxon>
        <taxon>Oceanibaculum</taxon>
    </lineage>
</organism>
<dbReference type="AlphaFoldDB" id="A0A420WPY6"/>
<accession>A0A420WPY6</accession>
<comment type="caution">
    <text evidence="2">The sequence shown here is derived from an EMBL/GenBank/DDBJ whole genome shotgun (WGS) entry which is preliminary data.</text>
</comment>
<dbReference type="Proteomes" id="UP000277424">
    <property type="component" value="Unassembled WGS sequence"/>
</dbReference>
<reference evidence="2 3" key="1">
    <citation type="submission" date="2018-10" db="EMBL/GenBank/DDBJ databases">
        <title>Comparative analysis of microorganisms from saline springs in Andes Mountain Range, Colombia.</title>
        <authorList>
            <person name="Rubin E."/>
        </authorList>
    </citation>
    <scope>NUCLEOTIDE SEQUENCE [LARGE SCALE GENOMIC DNA]</scope>
    <source>
        <strain evidence="2 3">USBA 36</strain>
    </source>
</reference>
<dbReference type="EMBL" id="RBIG01000001">
    <property type="protein sequence ID" value="RKQ73097.1"/>
    <property type="molecule type" value="Genomic_DNA"/>
</dbReference>
<gene>
    <name evidence="2" type="ORF">BCL74_0870</name>
</gene>
<dbReference type="InterPro" id="IPR007948">
    <property type="entry name" value="DUF736"/>
</dbReference>
<sequence>MASIGKLKSGTHDRGIIYWGRVATLQFGAEIALVPTGNDDDTLPSHMVVTKVHGGVAELGAAFAKKVKNGENAGKTFYSMTLDDPSFAAPMHLSAFPLPNGEEGLDVVWRRPRASLPSPDAIAQANRDHDKATGSTGAPLDDQIPF</sequence>
<evidence type="ECO:0000313" key="3">
    <source>
        <dbReference type="Proteomes" id="UP000277424"/>
    </source>
</evidence>
<feature type="region of interest" description="Disordered" evidence="1">
    <location>
        <begin position="118"/>
        <end position="146"/>
    </location>
</feature>
<dbReference type="Pfam" id="PF05284">
    <property type="entry name" value="DUF736"/>
    <property type="match status" value="1"/>
</dbReference>
<evidence type="ECO:0000313" key="2">
    <source>
        <dbReference type="EMBL" id="RKQ73097.1"/>
    </source>
</evidence>
<dbReference type="RefSeq" id="WP_183077851.1">
    <property type="nucleotide sequence ID" value="NZ_RBIG01000001.1"/>
</dbReference>
<name>A0A420WPY6_9PROT</name>
<proteinExistence type="predicted"/>
<evidence type="ECO:0000256" key="1">
    <source>
        <dbReference type="SAM" id="MobiDB-lite"/>
    </source>
</evidence>